<feature type="region of interest" description="Disordered" evidence="1">
    <location>
        <begin position="105"/>
        <end position="143"/>
    </location>
</feature>
<feature type="compositionally biased region" description="Low complexity" evidence="1">
    <location>
        <begin position="463"/>
        <end position="474"/>
    </location>
</feature>
<proteinExistence type="predicted"/>
<feature type="non-terminal residue" evidence="2">
    <location>
        <position position="1"/>
    </location>
</feature>
<keyword evidence="3" id="KW-1185">Reference proteome</keyword>
<reference evidence="2" key="1">
    <citation type="journal article" date="2020" name="Ecol. Evol.">
        <title>Genome structure and content of the rice root-knot nematode (Meloidogyne graminicola).</title>
        <authorList>
            <person name="Phan N.T."/>
            <person name="Danchin E.G.J."/>
            <person name="Klopp C."/>
            <person name="Perfus-Barbeoch L."/>
            <person name="Kozlowski D.K."/>
            <person name="Koutsovoulos G.D."/>
            <person name="Lopez-Roques C."/>
            <person name="Bouchez O."/>
            <person name="Zahm M."/>
            <person name="Besnard G."/>
            <person name="Bellafiore S."/>
        </authorList>
    </citation>
    <scope>NUCLEOTIDE SEQUENCE</scope>
    <source>
        <strain evidence="2">VN-18</strain>
    </source>
</reference>
<name>A0A8S9ZKD2_9BILA</name>
<evidence type="ECO:0000313" key="3">
    <source>
        <dbReference type="Proteomes" id="UP000605970"/>
    </source>
</evidence>
<protein>
    <submittedName>
        <fullName evidence="2">Uncharacterized protein</fullName>
    </submittedName>
</protein>
<feature type="region of interest" description="Disordered" evidence="1">
    <location>
        <begin position="463"/>
        <end position="485"/>
    </location>
</feature>
<organism evidence="2 3">
    <name type="scientific">Meloidogyne graminicola</name>
    <dbReference type="NCBI Taxonomy" id="189291"/>
    <lineage>
        <taxon>Eukaryota</taxon>
        <taxon>Metazoa</taxon>
        <taxon>Ecdysozoa</taxon>
        <taxon>Nematoda</taxon>
        <taxon>Chromadorea</taxon>
        <taxon>Rhabditida</taxon>
        <taxon>Tylenchina</taxon>
        <taxon>Tylenchomorpha</taxon>
        <taxon>Tylenchoidea</taxon>
        <taxon>Meloidogynidae</taxon>
        <taxon>Meloidogyninae</taxon>
        <taxon>Meloidogyne</taxon>
    </lineage>
</organism>
<sequence length="527" mass="61234">LFNLLFIYLFIHTIRKKEFIKFIFAFINNKITAARFLNLKFIYININLNKFVSARLLIFPFSSIYYKQKIEGMSAEFPSPLSTNLPSKQQQQHYSLFNLSSSSTLKTNENTQPNSPSDSAIGTASDSTIQNSPPPNKQKQQPIPLPRIISPSLFSFSSSNNNNKEYNQVPPRPPKKSTITKNISNKRINGLSIPILDKIICEKDFEKIIKETEIFSSKPEISQKEIIENSKLSREYIQKEENEEDKEILLNNGGIIENKRYYLFDSIRHEYRLYYSKEVFLRKLLPKRRHSVGTSARIRRPIPPPYKIQTSINELINQQKIEGEQKKEEILLQPLISPKLGSFERNTNLRKANKISGGGSKRSAAAVVLKQQRLKNNNKENNKQKIENCYCSSSSSSPSLLLNNQIIKDLLKPLNSSQIETEIEFKINNEHSIYLDDKNNEKHLTFENFEKIKEENFEQSHQSFLSSQKSSKAQTNNFSRNRRKISERNNSKNWTRFQCFLGFLLDKKKSLKKFSQLFFTKSMEIKS</sequence>
<accession>A0A8S9ZKD2</accession>
<comment type="caution">
    <text evidence="2">The sequence shown here is derived from an EMBL/GenBank/DDBJ whole genome shotgun (WGS) entry which is preliminary data.</text>
</comment>
<feature type="non-terminal residue" evidence="2">
    <location>
        <position position="527"/>
    </location>
</feature>
<gene>
    <name evidence="2" type="ORF">Mgra_00006912</name>
</gene>
<dbReference type="OrthoDB" id="5907244at2759"/>
<feature type="region of interest" description="Disordered" evidence="1">
    <location>
        <begin position="159"/>
        <end position="178"/>
    </location>
</feature>
<evidence type="ECO:0000313" key="2">
    <source>
        <dbReference type="EMBL" id="KAF7633733.1"/>
    </source>
</evidence>
<dbReference type="Proteomes" id="UP000605970">
    <property type="component" value="Unassembled WGS sequence"/>
</dbReference>
<dbReference type="AlphaFoldDB" id="A0A8S9ZKD2"/>
<dbReference type="EMBL" id="JABEBT010000071">
    <property type="protein sequence ID" value="KAF7633733.1"/>
    <property type="molecule type" value="Genomic_DNA"/>
</dbReference>
<evidence type="ECO:0000256" key="1">
    <source>
        <dbReference type="SAM" id="MobiDB-lite"/>
    </source>
</evidence>
<feature type="compositionally biased region" description="Polar residues" evidence="1">
    <location>
        <begin position="105"/>
        <end position="128"/>
    </location>
</feature>